<evidence type="ECO:0000256" key="1">
    <source>
        <dbReference type="ARBA" id="ARBA00004496"/>
    </source>
</evidence>
<name>A0A9X2INM5_9BACI</name>
<dbReference type="PROSITE" id="PS50846">
    <property type="entry name" value="HMA_2"/>
    <property type="match status" value="1"/>
</dbReference>
<dbReference type="PROSITE" id="PS01047">
    <property type="entry name" value="HMA_1"/>
    <property type="match status" value="1"/>
</dbReference>
<keyword evidence="3" id="KW-0963">Cytoplasm</keyword>
<dbReference type="AlphaFoldDB" id="A0A9X2INM5"/>
<dbReference type="GO" id="GO:0006825">
    <property type="term" value="P:copper ion transport"/>
    <property type="evidence" value="ECO:0007669"/>
    <property type="project" value="InterPro"/>
</dbReference>
<evidence type="ECO:0000259" key="7">
    <source>
        <dbReference type="PROSITE" id="PS50846"/>
    </source>
</evidence>
<dbReference type="InterPro" id="IPR000428">
    <property type="entry name" value="Cu-bd"/>
</dbReference>
<dbReference type="PRINTS" id="PR00944">
    <property type="entry name" value="CUEXPORT"/>
</dbReference>
<proteinExistence type="predicted"/>
<dbReference type="FunFam" id="3.30.70.100:FF:000043">
    <property type="entry name" value="Copper-transporting ATPase 2"/>
    <property type="match status" value="1"/>
</dbReference>
<dbReference type="InterPro" id="IPR017969">
    <property type="entry name" value="Heavy-metal-associated_CS"/>
</dbReference>
<dbReference type="NCBIfam" id="NF033795">
    <property type="entry name" value="chaper_CopZ_Bs"/>
    <property type="match status" value="1"/>
</dbReference>
<dbReference type="GO" id="GO:0005507">
    <property type="term" value="F:copper ion binding"/>
    <property type="evidence" value="ECO:0007669"/>
    <property type="project" value="InterPro"/>
</dbReference>
<dbReference type="Pfam" id="PF00403">
    <property type="entry name" value="HMA"/>
    <property type="match status" value="1"/>
</dbReference>
<dbReference type="PANTHER" id="PTHR46594">
    <property type="entry name" value="P-TYPE CATION-TRANSPORTING ATPASE"/>
    <property type="match status" value="1"/>
</dbReference>
<dbReference type="EMBL" id="JAMBOL010000004">
    <property type="protein sequence ID" value="MCM3713946.1"/>
    <property type="molecule type" value="Genomic_DNA"/>
</dbReference>
<keyword evidence="6" id="KW-0143">Chaperone</keyword>
<dbReference type="Gene3D" id="3.30.70.100">
    <property type="match status" value="1"/>
</dbReference>
<evidence type="ECO:0000256" key="2">
    <source>
        <dbReference type="ARBA" id="ARBA00015313"/>
    </source>
</evidence>
<reference evidence="8" key="1">
    <citation type="submission" date="2022-05" db="EMBL/GenBank/DDBJ databases">
        <title>Comparative Genomics of Spacecraft Associated Microbes.</title>
        <authorList>
            <person name="Tran M.T."/>
            <person name="Wright A."/>
            <person name="Seuylemezian A."/>
            <person name="Eisen J."/>
            <person name="Coil D."/>
        </authorList>
    </citation>
    <scope>NUCLEOTIDE SEQUENCE</scope>
    <source>
        <strain evidence="8">214.1.1</strain>
    </source>
</reference>
<comment type="caution">
    <text evidence="8">The sequence shown here is derived from an EMBL/GenBank/DDBJ whole genome shotgun (WGS) entry which is preliminary data.</text>
</comment>
<dbReference type="Proteomes" id="UP001139179">
    <property type="component" value="Unassembled WGS sequence"/>
</dbReference>
<dbReference type="InterPro" id="IPR006122">
    <property type="entry name" value="HMA_Cu_ion-bd"/>
</dbReference>
<keyword evidence="4" id="KW-0479">Metal-binding</keyword>
<keyword evidence="5" id="KW-0186">Copper</keyword>
<evidence type="ECO:0000256" key="6">
    <source>
        <dbReference type="ARBA" id="ARBA00023186"/>
    </source>
</evidence>
<dbReference type="SUPFAM" id="SSF55008">
    <property type="entry name" value="HMA, heavy metal-associated domain"/>
    <property type="match status" value="1"/>
</dbReference>
<organism evidence="8 9">
    <name type="scientific">Halalkalibacter oceani</name>
    <dbReference type="NCBI Taxonomy" id="1653776"/>
    <lineage>
        <taxon>Bacteria</taxon>
        <taxon>Bacillati</taxon>
        <taxon>Bacillota</taxon>
        <taxon>Bacilli</taxon>
        <taxon>Bacillales</taxon>
        <taxon>Bacillaceae</taxon>
        <taxon>Halalkalibacter</taxon>
    </lineage>
</organism>
<comment type="subcellular location">
    <subcellularLocation>
        <location evidence="1">Cytoplasm</location>
    </subcellularLocation>
</comment>
<dbReference type="GO" id="GO:0005737">
    <property type="term" value="C:cytoplasm"/>
    <property type="evidence" value="ECO:0007669"/>
    <property type="project" value="UniProtKB-SubCell"/>
</dbReference>
<accession>A0A9X2INM5</accession>
<dbReference type="InterPro" id="IPR036163">
    <property type="entry name" value="HMA_dom_sf"/>
</dbReference>
<dbReference type="InterPro" id="IPR006121">
    <property type="entry name" value="HMA_dom"/>
</dbReference>
<evidence type="ECO:0000256" key="5">
    <source>
        <dbReference type="ARBA" id="ARBA00023008"/>
    </source>
</evidence>
<protein>
    <recommendedName>
        <fullName evidence="2">Copper chaperone CopZ</fullName>
    </recommendedName>
</protein>
<evidence type="ECO:0000256" key="4">
    <source>
        <dbReference type="ARBA" id="ARBA00022723"/>
    </source>
</evidence>
<dbReference type="CDD" id="cd00371">
    <property type="entry name" value="HMA"/>
    <property type="match status" value="1"/>
</dbReference>
<sequence>MKMIEIKVEGMSCQHCVAAIENSVGKLSGVESVQVDLAKGTASVSYNEATLDRSSIEKEIEEQGYDVVSSS</sequence>
<gene>
    <name evidence="8" type="primary">copZ</name>
    <name evidence="8" type="ORF">M3202_07595</name>
</gene>
<feature type="domain" description="HMA" evidence="7">
    <location>
        <begin position="2"/>
        <end position="68"/>
    </location>
</feature>
<evidence type="ECO:0000313" key="8">
    <source>
        <dbReference type="EMBL" id="MCM3713946.1"/>
    </source>
</evidence>
<dbReference type="PANTHER" id="PTHR46594:SF4">
    <property type="entry name" value="P-TYPE CATION-TRANSPORTING ATPASE"/>
    <property type="match status" value="1"/>
</dbReference>
<dbReference type="NCBIfam" id="TIGR00003">
    <property type="entry name" value="copper ion binding protein"/>
    <property type="match status" value="1"/>
</dbReference>
<evidence type="ECO:0000313" key="9">
    <source>
        <dbReference type="Proteomes" id="UP001139179"/>
    </source>
</evidence>
<evidence type="ECO:0000256" key="3">
    <source>
        <dbReference type="ARBA" id="ARBA00022490"/>
    </source>
</evidence>
<dbReference type="InterPro" id="IPR049740">
    <property type="entry name" value="CopZ"/>
</dbReference>
<keyword evidence="9" id="KW-1185">Reference proteome</keyword>